<feature type="compositionally biased region" description="Basic residues" evidence="1">
    <location>
        <begin position="245"/>
        <end position="257"/>
    </location>
</feature>
<feature type="compositionally biased region" description="Basic and acidic residues" evidence="1">
    <location>
        <begin position="191"/>
        <end position="219"/>
    </location>
</feature>
<gene>
    <name evidence="2" type="ORF">cyc_03864</name>
</gene>
<dbReference type="InParanoid" id="A0A1D3CVD4"/>
<protein>
    <submittedName>
        <fullName evidence="2">Uncharacterized protein</fullName>
    </submittedName>
</protein>
<feature type="compositionally biased region" description="Basic and acidic residues" evidence="1">
    <location>
        <begin position="267"/>
        <end position="283"/>
    </location>
</feature>
<evidence type="ECO:0000256" key="1">
    <source>
        <dbReference type="SAM" id="MobiDB-lite"/>
    </source>
</evidence>
<sequence length="328" mass="35824">MPLLQTLTDEEREKFELFLVKCHSFRKGKKQKSKSIVYGNSVDVFRAKRKHREALALNQGSEKKGKLGLSTVQGNQAGSARRKAEVKQEAVGKAIVQEITEGEEEHEGERKHETIAKGTLGSAAVEDGKAEPVMKQVGSARGTVDGPPQKAASTHQQNETAQAEETGSGRAKQPTFNPECSGGQGSGFKVMRAEQDAGEAERPERAEKGDTPQRTEGKENGNQTAVNETPKSHPTGPSTDVAKSLNKHKSIRKRPHVANKNIPTDKSGQKRKVEETQQDKRVEGIFPPGSTRQKRSCTLVHGGKCPSALLVQWAHTRMRCVESSNIRP</sequence>
<keyword evidence="3" id="KW-1185">Reference proteome</keyword>
<organism evidence="2 3">
    <name type="scientific">Cyclospora cayetanensis</name>
    <dbReference type="NCBI Taxonomy" id="88456"/>
    <lineage>
        <taxon>Eukaryota</taxon>
        <taxon>Sar</taxon>
        <taxon>Alveolata</taxon>
        <taxon>Apicomplexa</taxon>
        <taxon>Conoidasida</taxon>
        <taxon>Coccidia</taxon>
        <taxon>Eucoccidiorida</taxon>
        <taxon>Eimeriorina</taxon>
        <taxon>Eimeriidae</taxon>
        <taxon>Cyclospora</taxon>
    </lineage>
</organism>
<dbReference type="VEuPathDB" id="ToxoDB:cyc_03864"/>
<accession>A0A1D3CVD4</accession>
<dbReference type="Proteomes" id="UP000095192">
    <property type="component" value="Unassembled WGS sequence"/>
</dbReference>
<proteinExistence type="predicted"/>
<reference evidence="2 3" key="1">
    <citation type="journal article" date="2016" name="BMC Genomics">
        <title>Comparative genomics reveals Cyclospora cayetanensis possesses coccidia-like metabolism and invasion components but unique surface antigens.</title>
        <authorList>
            <person name="Liu S."/>
            <person name="Wang L."/>
            <person name="Zheng H."/>
            <person name="Xu Z."/>
            <person name="Roellig D.M."/>
            <person name="Li N."/>
            <person name="Frace M.A."/>
            <person name="Tang K."/>
            <person name="Arrowood M.J."/>
            <person name="Moss D.M."/>
            <person name="Zhang L."/>
            <person name="Feng Y."/>
            <person name="Xiao L."/>
        </authorList>
    </citation>
    <scope>NUCLEOTIDE SEQUENCE [LARGE SCALE GENOMIC DNA]</scope>
    <source>
        <strain evidence="2 3">CHN_HEN01</strain>
    </source>
</reference>
<evidence type="ECO:0000313" key="2">
    <source>
        <dbReference type="EMBL" id="OEH75144.1"/>
    </source>
</evidence>
<feature type="region of interest" description="Disordered" evidence="1">
    <location>
        <begin position="139"/>
        <end position="297"/>
    </location>
</feature>
<comment type="caution">
    <text evidence="2">The sequence shown here is derived from an EMBL/GenBank/DDBJ whole genome shotgun (WGS) entry which is preliminary data.</text>
</comment>
<name>A0A1D3CVD4_9EIME</name>
<feature type="compositionally biased region" description="Polar residues" evidence="1">
    <location>
        <begin position="220"/>
        <end position="229"/>
    </location>
</feature>
<evidence type="ECO:0000313" key="3">
    <source>
        <dbReference type="Proteomes" id="UP000095192"/>
    </source>
</evidence>
<feature type="compositionally biased region" description="Polar residues" evidence="1">
    <location>
        <begin position="151"/>
        <end position="165"/>
    </location>
</feature>
<dbReference type="EMBL" id="JROU02001814">
    <property type="protein sequence ID" value="OEH75144.1"/>
    <property type="molecule type" value="Genomic_DNA"/>
</dbReference>
<dbReference type="AlphaFoldDB" id="A0A1D3CVD4"/>